<dbReference type="Pfam" id="PF24626">
    <property type="entry name" value="SH3_Tf2-1"/>
    <property type="match status" value="1"/>
</dbReference>
<dbReference type="GO" id="GO:0004519">
    <property type="term" value="F:endonuclease activity"/>
    <property type="evidence" value="ECO:0007669"/>
    <property type="project" value="UniProtKB-KW"/>
</dbReference>
<dbReference type="InterPro" id="IPR043502">
    <property type="entry name" value="DNA/RNA_pol_sf"/>
</dbReference>
<feature type="region of interest" description="Disordered" evidence="8">
    <location>
        <begin position="135"/>
        <end position="156"/>
    </location>
</feature>
<dbReference type="PANTHER" id="PTHR35046">
    <property type="entry name" value="ZINC KNUCKLE (CCHC-TYPE) FAMILY PROTEIN"/>
    <property type="match status" value="1"/>
</dbReference>
<feature type="compositionally biased region" description="Acidic residues" evidence="8">
    <location>
        <begin position="142"/>
        <end position="156"/>
    </location>
</feature>
<dbReference type="GO" id="GO:0006508">
    <property type="term" value="P:proteolysis"/>
    <property type="evidence" value="ECO:0007669"/>
    <property type="project" value="UniProtKB-KW"/>
</dbReference>
<dbReference type="InterPro" id="IPR056924">
    <property type="entry name" value="SH3_Tf2-1"/>
</dbReference>
<evidence type="ECO:0000256" key="5">
    <source>
        <dbReference type="ARBA" id="ARBA00022759"/>
    </source>
</evidence>
<dbReference type="Gene3D" id="3.30.70.270">
    <property type="match status" value="3"/>
</dbReference>
<dbReference type="Gene3D" id="3.10.10.10">
    <property type="entry name" value="HIV Type 1 Reverse Transcriptase, subunit A, domain 1"/>
    <property type="match status" value="1"/>
</dbReference>
<dbReference type="PROSITE" id="PS50994">
    <property type="entry name" value="INTEGRASE"/>
    <property type="match status" value="1"/>
</dbReference>
<dbReference type="InterPro" id="IPR012337">
    <property type="entry name" value="RNaseH-like_sf"/>
</dbReference>
<organism evidence="10 11">
    <name type="scientific">Paspalum notatum var. saurae</name>
    <dbReference type="NCBI Taxonomy" id="547442"/>
    <lineage>
        <taxon>Eukaryota</taxon>
        <taxon>Viridiplantae</taxon>
        <taxon>Streptophyta</taxon>
        <taxon>Embryophyta</taxon>
        <taxon>Tracheophyta</taxon>
        <taxon>Spermatophyta</taxon>
        <taxon>Magnoliopsida</taxon>
        <taxon>Liliopsida</taxon>
        <taxon>Poales</taxon>
        <taxon>Poaceae</taxon>
        <taxon>PACMAD clade</taxon>
        <taxon>Panicoideae</taxon>
        <taxon>Andropogonodae</taxon>
        <taxon>Paspaleae</taxon>
        <taxon>Paspalinae</taxon>
        <taxon>Paspalum</taxon>
    </lineage>
</organism>
<dbReference type="InterPro" id="IPR041588">
    <property type="entry name" value="Integrase_H2C2"/>
</dbReference>
<protein>
    <recommendedName>
        <fullName evidence="9">Integrase catalytic domain-containing protein</fullName>
    </recommendedName>
</protein>
<dbReference type="Pfam" id="PF17917">
    <property type="entry name" value="RT_RNaseH"/>
    <property type="match status" value="1"/>
</dbReference>
<feature type="compositionally biased region" description="Low complexity" evidence="8">
    <location>
        <begin position="40"/>
        <end position="51"/>
    </location>
</feature>
<dbReference type="GO" id="GO:0015074">
    <property type="term" value="P:DNA integration"/>
    <property type="evidence" value="ECO:0007669"/>
    <property type="project" value="InterPro"/>
</dbReference>
<keyword evidence="5" id="KW-0255">Endonuclease</keyword>
<reference evidence="10 11" key="1">
    <citation type="submission" date="2024-02" db="EMBL/GenBank/DDBJ databases">
        <title>High-quality chromosome-scale genome assembly of Pensacola bahiagrass (Paspalum notatum Flugge var. saurae).</title>
        <authorList>
            <person name="Vega J.M."/>
            <person name="Podio M."/>
            <person name="Orjuela J."/>
            <person name="Siena L.A."/>
            <person name="Pessino S.C."/>
            <person name="Combes M.C."/>
            <person name="Mariac C."/>
            <person name="Albertini E."/>
            <person name="Pupilli F."/>
            <person name="Ortiz J.P.A."/>
            <person name="Leblanc O."/>
        </authorList>
    </citation>
    <scope>NUCLEOTIDE SEQUENCE [LARGE SCALE GENOMIC DNA]</scope>
    <source>
        <strain evidence="10">R1</strain>
        <tissue evidence="10">Leaf</tissue>
    </source>
</reference>
<dbReference type="GO" id="GO:0003676">
    <property type="term" value="F:nucleic acid binding"/>
    <property type="evidence" value="ECO:0007669"/>
    <property type="project" value="InterPro"/>
</dbReference>
<feature type="compositionally biased region" description="Polar residues" evidence="8">
    <location>
        <begin position="1084"/>
        <end position="1097"/>
    </location>
</feature>
<dbReference type="Pfam" id="PF00078">
    <property type="entry name" value="RVT_1"/>
    <property type="match status" value="1"/>
</dbReference>
<dbReference type="InterPro" id="IPR041373">
    <property type="entry name" value="RT_RNaseH"/>
</dbReference>
<accession>A0AAQ3UHX4</accession>
<dbReference type="AlphaFoldDB" id="A0AAQ3UHX4"/>
<dbReference type="Pfam" id="PF17921">
    <property type="entry name" value="Integrase_H2C2"/>
    <property type="match status" value="1"/>
</dbReference>
<dbReference type="CDD" id="cd01647">
    <property type="entry name" value="RT_LTR"/>
    <property type="match status" value="1"/>
</dbReference>
<keyword evidence="7" id="KW-0695">RNA-directed DNA polymerase</keyword>
<dbReference type="InterPro" id="IPR001584">
    <property type="entry name" value="Integrase_cat-core"/>
</dbReference>
<keyword evidence="1" id="KW-0645">Protease</keyword>
<evidence type="ECO:0000256" key="7">
    <source>
        <dbReference type="ARBA" id="ARBA00022918"/>
    </source>
</evidence>
<sequence>MGGRRHQGHAQHAPNDPYAKFAMFAEKELHGREQQGKGKSTTSYTPRTTSTGLNKSATFWMPLPLASKRPAASGVAAAPTRSSDSGKNSAQVPAKSSSSVASTGRTSGIQCHCCHGLGHVQKDCPSQRAYIATEDGYISTSDIEDEEEKENDDGEEEILGGEDTATYRSAIVQRGGVMLATKCDFAAISEDDVCYALLCKQALFSLDDIASSIPPAVTNLLQEYEDVFPVEILPRLPPVRGIEHQIDLIPGATLPNRAAYRTTPEVTKEIQRQVQELLDRGYVRESLSPCVVPVLLVPKKDGTWRMCVDCRAINNITIRYRHPIPRLDDMLDELCSSIIFTKIDLRSGYHQIRMKLGDEWKTAFKTKFGLYEWLVMPFGLTNAPSTFMRKPLDEHMDHLRAVFNALRDARLFGNLEKCIFCMDRVSFLGYVVTPQGIEVDETKIEAIKSWPVPQTITQVRRFYRRFVKDFSTIAAPLHELTKKGVAFHWGKAHDESFDALKGKLTHAPLLQLLNFGMTFELECDASGVGIGAVLMQDGKPVAYFSEKLHGPILNYSTYDKELYALVRSLETWRHYLWPKKFVIHSDHESLKYLRSQNNLNHQHAKWVELIESFPYVIKHKKGKDNVIADALSRRYTLEGRTWNKFVINDGLLFRANRLCIPVGSVHHLLLQEAHGGGLMGHFGAKKTEDVLVSHFFWPKMRRDVECFVARCTTCQKAKSRLNPHVYTCLFPFLLFLGQTFRWTLFWDCLGLRGRGIAFLWWWIMAHFIPCHKSDDAVHIADLFFKEIVRLHGMPSTIVSDRDAKFLSHFWRTLWNKLGTKLLFSTTCHPQTDGQTEVVNRTLGTMLRAVLKKNLKVWEECLPLVEFAYNRATHSTTKVSPFQVVYGFNPLAPIDILPLRTSERIHSDAKKRAEFILQMHETTKHNIEKKNEKYIITGSKGKQEIKLQPGDLVWLHLRKDRFPELRKSKLMPRADGPFKIIEKINGNAYISLSCLPNLKPYLGEEDELESRMTPIQEGEDDEDITPLDTNNNPPLNVQEVSSFLNSSSYDYENRLLPNDYIVIRNHEEGQGILGEGLGGVKDQQGHTSQEGGPNQLTS</sequence>
<dbReference type="SUPFAM" id="SSF57756">
    <property type="entry name" value="Retrovirus zinc finger-like domains"/>
    <property type="match status" value="1"/>
</dbReference>
<dbReference type="InterPro" id="IPR043128">
    <property type="entry name" value="Rev_trsase/Diguanyl_cyclase"/>
</dbReference>
<evidence type="ECO:0000256" key="3">
    <source>
        <dbReference type="ARBA" id="ARBA00022695"/>
    </source>
</evidence>
<dbReference type="InterPro" id="IPR036875">
    <property type="entry name" value="Znf_CCHC_sf"/>
</dbReference>
<evidence type="ECO:0000256" key="6">
    <source>
        <dbReference type="ARBA" id="ARBA00022801"/>
    </source>
</evidence>
<evidence type="ECO:0000313" key="10">
    <source>
        <dbReference type="EMBL" id="WVZ89454.1"/>
    </source>
</evidence>
<feature type="non-terminal residue" evidence="10">
    <location>
        <position position="1"/>
    </location>
</feature>
<keyword evidence="6" id="KW-0378">Hydrolase</keyword>
<keyword evidence="4" id="KW-0540">Nuclease</keyword>
<feature type="region of interest" description="Disordered" evidence="8">
    <location>
        <begin position="71"/>
        <end position="103"/>
    </location>
</feature>
<dbReference type="GO" id="GO:0008233">
    <property type="term" value="F:peptidase activity"/>
    <property type="evidence" value="ECO:0007669"/>
    <property type="project" value="UniProtKB-KW"/>
</dbReference>
<feature type="domain" description="Integrase catalytic" evidence="9">
    <location>
        <begin position="772"/>
        <end position="888"/>
    </location>
</feature>
<feature type="region of interest" description="Disordered" evidence="8">
    <location>
        <begin position="1071"/>
        <end position="1097"/>
    </location>
</feature>
<keyword evidence="11" id="KW-1185">Reference proteome</keyword>
<gene>
    <name evidence="10" type="ORF">U9M48_035861</name>
</gene>
<dbReference type="PANTHER" id="PTHR35046:SF9">
    <property type="entry name" value="RNA-DIRECTED DNA POLYMERASE"/>
    <property type="match status" value="1"/>
</dbReference>
<dbReference type="GO" id="GO:0003964">
    <property type="term" value="F:RNA-directed DNA polymerase activity"/>
    <property type="evidence" value="ECO:0007669"/>
    <property type="project" value="UniProtKB-KW"/>
</dbReference>
<proteinExistence type="predicted"/>
<dbReference type="EMBL" id="CP144752">
    <property type="protein sequence ID" value="WVZ89454.1"/>
    <property type="molecule type" value="Genomic_DNA"/>
</dbReference>
<dbReference type="Proteomes" id="UP001341281">
    <property type="component" value="Chromosome 08"/>
</dbReference>
<dbReference type="CDD" id="cd09274">
    <property type="entry name" value="RNase_HI_RT_Ty3"/>
    <property type="match status" value="1"/>
</dbReference>
<dbReference type="FunFam" id="1.10.340.70:FF:000001">
    <property type="entry name" value="Retrovirus-related Pol polyprotein from transposon gypsy-like Protein"/>
    <property type="match status" value="1"/>
</dbReference>
<dbReference type="FunFam" id="3.30.70.270:FF:000020">
    <property type="entry name" value="Transposon Tf2-6 polyprotein-like Protein"/>
    <property type="match status" value="1"/>
</dbReference>
<evidence type="ECO:0000256" key="1">
    <source>
        <dbReference type="ARBA" id="ARBA00022670"/>
    </source>
</evidence>
<dbReference type="Gene3D" id="1.10.340.70">
    <property type="match status" value="1"/>
</dbReference>
<evidence type="ECO:0000313" key="11">
    <source>
        <dbReference type="Proteomes" id="UP001341281"/>
    </source>
</evidence>
<dbReference type="InterPro" id="IPR036397">
    <property type="entry name" value="RNaseH_sf"/>
</dbReference>
<evidence type="ECO:0000256" key="4">
    <source>
        <dbReference type="ARBA" id="ARBA00022722"/>
    </source>
</evidence>
<feature type="compositionally biased region" description="Low complexity" evidence="8">
    <location>
        <begin position="89"/>
        <end position="102"/>
    </location>
</feature>
<dbReference type="InterPro" id="IPR000477">
    <property type="entry name" value="RT_dom"/>
</dbReference>
<feature type="region of interest" description="Disordered" evidence="8">
    <location>
        <begin position="1"/>
        <end position="57"/>
    </location>
</feature>
<keyword evidence="3" id="KW-0548">Nucleotidyltransferase</keyword>
<keyword evidence="2" id="KW-0808">Transferase</keyword>
<dbReference type="SUPFAM" id="SSF56672">
    <property type="entry name" value="DNA/RNA polymerases"/>
    <property type="match status" value="1"/>
</dbReference>
<name>A0AAQ3UHX4_PASNO</name>
<evidence type="ECO:0000256" key="2">
    <source>
        <dbReference type="ARBA" id="ARBA00022679"/>
    </source>
</evidence>
<dbReference type="Gene3D" id="3.30.420.10">
    <property type="entry name" value="Ribonuclease H-like superfamily/Ribonuclease H"/>
    <property type="match status" value="1"/>
</dbReference>
<dbReference type="SUPFAM" id="SSF53098">
    <property type="entry name" value="Ribonuclease H-like"/>
    <property type="match status" value="1"/>
</dbReference>
<evidence type="ECO:0000256" key="8">
    <source>
        <dbReference type="SAM" id="MobiDB-lite"/>
    </source>
</evidence>
<feature type="compositionally biased region" description="Basic and acidic residues" evidence="8">
    <location>
        <begin position="25"/>
        <end position="36"/>
    </location>
</feature>
<dbReference type="GO" id="GO:0008270">
    <property type="term" value="F:zinc ion binding"/>
    <property type="evidence" value="ECO:0007669"/>
    <property type="project" value="InterPro"/>
</dbReference>
<evidence type="ECO:0000259" key="9">
    <source>
        <dbReference type="PROSITE" id="PS50994"/>
    </source>
</evidence>
<dbReference type="FunFam" id="3.10.10.10:FF:000007">
    <property type="entry name" value="Retrovirus-related Pol polyprotein from transposon 17.6-like Protein"/>
    <property type="match status" value="1"/>
</dbReference>